<feature type="chain" id="PRO_5036210519" evidence="1">
    <location>
        <begin position="26"/>
        <end position="94"/>
    </location>
</feature>
<dbReference type="EMBL" id="CAJPEV010002566">
    <property type="protein sequence ID" value="CAG0897338.1"/>
    <property type="molecule type" value="Genomic_DNA"/>
</dbReference>
<reference evidence="2" key="1">
    <citation type="submission" date="2020-11" db="EMBL/GenBank/DDBJ databases">
        <authorList>
            <person name="Tran Van P."/>
        </authorList>
    </citation>
    <scope>NUCLEOTIDE SEQUENCE</scope>
</reference>
<dbReference type="AlphaFoldDB" id="A0A7R9FP15"/>
<evidence type="ECO:0000313" key="2">
    <source>
        <dbReference type="EMBL" id="CAD7249939.1"/>
    </source>
</evidence>
<evidence type="ECO:0000256" key="1">
    <source>
        <dbReference type="SAM" id="SignalP"/>
    </source>
</evidence>
<dbReference type="EMBL" id="LR902083">
    <property type="protein sequence ID" value="CAD7249939.1"/>
    <property type="molecule type" value="Genomic_DNA"/>
</dbReference>
<organism evidence="2">
    <name type="scientific">Darwinula stevensoni</name>
    <dbReference type="NCBI Taxonomy" id="69355"/>
    <lineage>
        <taxon>Eukaryota</taxon>
        <taxon>Metazoa</taxon>
        <taxon>Ecdysozoa</taxon>
        <taxon>Arthropoda</taxon>
        <taxon>Crustacea</taxon>
        <taxon>Oligostraca</taxon>
        <taxon>Ostracoda</taxon>
        <taxon>Podocopa</taxon>
        <taxon>Podocopida</taxon>
        <taxon>Darwinulocopina</taxon>
        <taxon>Darwinuloidea</taxon>
        <taxon>Darwinulidae</taxon>
        <taxon>Darwinula</taxon>
    </lineage>
</organism>
<name>A0A7R9FP15_9CRUS</name>
<evidence type="ECO:0000313" key="3">
    <source>
        <dbReference type="Proteomes" id="UP000677054"/>
    </source>
</evidence>
<sequence>MRSRIAVQILAVMFALALTMDAVVGVNYKTCKKYCDGGMGGASVLCTFFTSGWLGDQCQKIINAPPKTCKNFCKLLVLFKEFDADSEHVANFEG</sequence>
<accession>A0A7R9FP15</accession>
<protein>
    <submittedName>
        <fullName evidence="2">Uncharacterized protein</fullName>
    </submittedName>
</protein>
<keyword evidence="3" id="KW-1185">Reference proteome</keyword>
<dbReference type="Proteomes" id="UP000677054">
    <property type="component" value="Unassembled WGS sequence"/>
</dbReference>
<keyword evidence="1" id="KW-0732">Signal</keyword>
<gene>
    <name evidence="2" type="ORF">DSTB1V02_LOCUS9725</name>
</gene>
<proteinExistence type="predicted"/>
<feature type="signal peptide" evidence="1">
    <location>
        <begin position="1"/>
        <end position="25"/>
    </location>
</feature>